<reference evidence="3 4" key="1">
    <citation type="journal article" date="2014" name="Agronomy (Basel)">
        <title>A Draft Genome Sequence for Ensete ventricosum, the Drought-Tolerant Tree Against Hunger.</title>
        <authorList>
            <person name="Harrison J."/>
            <person name="Moore K.A."/>
            <person name="Paszkiewicz K."/>
            <person name="Jones T."/>
            <person name="Grant M."/>
            <person name="Ambacheew D."/>
            <person name="Muzemil S."/>
            <person name="Studholme D.J."/>
        </authorList>
    </citation>
    <scope>NUCLEOTIDE SEQUENCE [LARGE SCALE GENOMIC DNA]</scope>
</reference>
<dbReference type="Proteomes" id="UP000287651">
    <property type="component" value="Unassembled WGS sequence"/>
</dbReference>
<dbReference type="AlphaFoldDB" id="A0A426XXY0"/>
<dbReference type="GO" id="GO:0016554">
    <property type="term" value="P:cytidine to uridine editing"/>
    <property type="evidence" value="ECO:0007669"/>
    <property type="project" value="InterPro"/>
</dbReference>
<accession>A0A426XXY0</accession>
<name>A0A426XXY0_ENSVE</name>
<evidence type="ECO:0000313" key="3">
    <source>
        <dbReference type="EMBL" id="RRT44373.1"/>
    </source>
</evidence>
<organism evidence="3 4">
    <name type="scientific">Ensete ventricosum</name>
    <name type="common">Abyssinian banana</name>
    <name type="synonym">Musa ensete</name>
    <dbReference type="NCBI Taxonomy" id="4639"/>
    <lineage>
        <taxon>Eukaryota</taxon>
        <taxon>Viridiplantae</taxon>
        <taxon>Streptophyta</taxon>
        <taxon>Embryophyta</taxon>
        <taxon>Tracheophyta</taxon>
        <taxon>Spermatophyta</taxon>
        <taxon>Magnoliopsida</taxon>
        <taxon>Liliopsida</taxon>
        <taxon>Zingiberales</taxon>
        <taxon>Musaceae</taxon>
        <taxon>Ensete</taxon>
    </lineage>
</organism>
<sequence length="158" mass="17092">MAVSASVVSSALLGSRSLITLTRSKRFLRLESAGTPLVPIGASRRCMVRRAGNSSYSPLTARQRGGAGFSDRPPTEMPPLFPGCDYEHWLIVMDMPGGEGATKQQMIDCYVQTLAKVVGSKRESQLFCVITGLPGVLFVLPDSYVDAENKDYGGKLYL</sequence>
<dbReference type="InterPro" id="IPR039206">
    <property type="entry name" value="MORF/ORRM1/DAG-like"/>
</dbReference>
<evidence type="ECO:0000313" key="4">
    <source>
        <dbReference type="Proteomes" id="UP000287651"/>
    </source>
</evidence>
<evidence type="ECO:0000259" key="2">
    <source>
        <dbReference type="Pfam" id="PF21864"/>
    </source>
</evidence>
<comment type="caution">
    <text evidence="3">The sequence shown here is derived from an EMBL/GenBank/DDBJ whole genome shotgun (WGS) entry which is preliminary data.</text>
</comment>
<proteinExistence type="predicted"/>
<keyword evidence="1" id="KW-0809">Transit peptide</keyword>
<dbReference type="GO" id="GO:0005739">
    <property type="term" value="C:mitochondrion"/>
    <property type="evidence" value="ECO:0007669"/>
    <property type="project" value="TreeGrafter"/>
</dbReference>
<dbReference type="Pfam" id="PF21864">
    <property type="entry name" value="MORF_dom"/>
    <property type="match status" value="1"/>
</dbReference>
<gene>
    <name evidence="3" type="ORF">B296_00023173</name>
</gene>
<dbReference type="PANTHER" id="PTHR31346:SF7">
    <property type="entry name" value="MULTIPLE ORGANELLAR RNA EDITING FACTOR 2, CHLOROPLASTIC-RELATED"/>
    <property type="match status" value="1"/>
</dbReference>
<dbReference type="PANTHER" id="PTHR31346">
    <property type="entry name" value="MULTIPLE ORGANELLAR RNA EDITING FACTOR 2, CHLOROPLASTIC-RELATED-RELATED"/>
    <property type="match status" value="1"/>
</dbReference>
<dbReference type="EMBL" id="AMZH03016500">
    <property type="protein sequence ID" value="RRT44373.1"/>
    <property type="molecule type" value="Genomic_DNA"/>
</dbReference>
<dbReference type="InterPro" id="IPR054059">
    <property type="entry name" value="MORF/ORRM1/DAG-like_MORF"/>
</dbReference>
<dbReference type="GO" id="GO:0080156">
    <property type="term" value="P:mitochondrial mRNA modification"/>
    <property type="evidence" value="ECO:0007669"/>
    <property type="project" value="TreeGrafter"/>
</dbReference>
<evidence type="ECO:0000256" key="1">
    <source>
        <dbReference type="ARBA" id="ARBA00022946"/>
    </source>
</evidence>
<feature type="domain" description="MORF/ORRM1/DAG-like MORF" evidence="2">
    <location>
        <begin position="86"/>
        <end position="125"/>
    </location>
</feature>
<protein>
    <recommendedName>
        <fullName evidence="2">MORF/ORRM1/DAG-like MORF domain-containing protein</fullName>
    </recommendedName>
</protein>